<gene>
    <name evidence="1" type="ORF">G3570_05070</name>
</gene>
<comment type="caution">
    <text evidence="1">The sequence shown here is derived from an EMBL/GenBank/DDBJ whole genome shotgun (WGS) entry which is preliminary data.</text>
</comment>
<evidence type="ECO:0000313" key="1">
    <source>
        <dbReference type="EMBL" id="NGP75989.1"/>
    </source>
</evidence>
<dbReference type="AlphaFoldDB" id="A0A6M1SLV8"/>
<keyword evidence="2" id="KW-1185">Reference proteome</keyword>
<dbReference type="Proteomes" id="UP000473278">
    <property type="component" value="Unassembled WGS sequence"/>
</dbReference>
<organism evidence="1 2">
    <name type="scientific">Halalkalibaculum roseum</name>
    <dbReference type="NCBI Taxonomy" id="2709311"/>
    <lineage>
        <taxon>Bacteria</taxon>
        <taxon>Pseudomonadati</taxon>
        <taxon>Balneolota</taxon>
        <taxon>Balneolia</taxon>
        <taxon>Balneolales</taxon>
        <taxon>Balneolaceae</taxon>
        <taxon>Halalkalibaculum</taxon>
    </lineage>
</organism>
<name>A0A6M1SLV8_9BACT</name>
<dbReference type="RefSeq" id="WP_165139950.1">
    <property type="nucleotide sequence ID" value="NZ_JAALLT010000002.1"/>
</dbReference>
<proteinExistence type="predicted"/>
<sequence>MRKQLIAKIKQCDTTYQIREVWEEVTNCLKSDQIDMDDFVAIRSMKYDRLNTIEASNFELAQSQNLKQLEKQAMN</sequence>
<dbReference type="EMBL" id="JAALLT010000002">
    <property type="protein sequence ID" value="NGP75989.1"/>
    <property type="molecule type" value="Genomic_DNA"/>
</dbReference>
<protein>
    <submittedName>
        <fullName evidence="1">Uncharacterized protein</fullName>
    </submittedName>
</protein>
<accession>A0A6M1SLV8</accession>
<reference evidence="1 2" key="1">
    <citation type="submission" date="2020-02" db="EMBL/GenBank/DDBJ databases">
        <title>Balneolaceae bacterium YR4-1, complete genome.</title>
        <authorList>
            <person name="Li Y."/>
            <person name="Wu S."/>
        </authorList>
    </citation>
    <scope>NUCLEOTIDE SEQUENCE [LARGE SCALE GENOMIC DNA]</scope>
    <source>
        <strain evidence="1 2">YR4-1</strain>
    </source>
</reference>
<evidence type="ECO:0000313" key="2">
    <source>
        <dbReference type="Proteomes" id="UP000473278"/>
    </source>
</evidence>